<dbReference type="GO" id="GO:0032259">
    <property type="term" value="P:methylation"/>
    <property type="evidence" value="ECO:0007669"/>
    <property type="project" value="UniProtKB-KW"/>
</dbReference>
<gene>
    <name evidence="4" type="ORF">ANDO1_1126</name>
    <name evidence="5" type="ORF">ANDO2_1033</name>
</gene>
<reference evidence="4" key="1">
    <citation type="submission" date="2019-03" db="EMBL/GenBank/DDBJ databases">
        <authorList>
            <person name="Danneels B."/>
        </authorList>
    </citation>
    <scope>NUCLEOTIDE SEQUENCE</scope>
</reference>
<evidence type="ECO:0000313" key="4">
    <source>
        <dbReference type="EMBL" id="VFR28869.1"/>
    </source>
</evidence>
<dbReference type="SUPFAM" id="SSF53335">
    <property type="entry name" value="S-adenosyl-L-methionine-dependent methyltransferases"/>
    <property type="match status" value="1"/>
</dbReference>
<dbReference type="Pfam" id="PF00145">
    <property type="entry name" value="DNA_methylase"/>
    <property type="match status" value="2"/>
</dbReference>
<dbReference type="InterPro" id="IPR001525">
    <property type="entry name" value="C5_MeTfrase"/>
</dbReference>
<protein>
    <submittedName>
        <fullName evidence="4">Cytosine-specific DNA methyltransferase</fullName>
        <ecNumber evidence="4">2.1.1.37</ecNumber>
    </submittedName>
</protein>
<dbReference type="PROSITE" id="PS51679">
    <property type="entry name" value="SAM_MT_C5"/>
    <property type="match status" value="1"/>
</dbReference>
<dbReference type="EMBL" id="CAADHZ010000020">
    <property type="protein sequence ID" value="VFR28869.1"/>
    <property type="molecule type" value="Genomic_DNA"/>
</dbReference>
<dbReference type="PANTHER" id="PTHR46098:SF1">
    <property type="entry name" value="TRNA (CYTOSINE(38)-C(5))-METHYLTRANSFERASE"/>
    <property type="match status" value="1"/>
</dbReference>
<keyword evidence="3" id="KW-0949">S-adenosyl-L-methionine</keyword>
<dbReference type="PROSITE" id="PS00094">
    <property type="entry name" value="C5_MTASE_1"/>
    <property type="match status" value="1"/>
</dbReference>
<dbReference type="GO" id="GO:0003886">
    <property type="term" value="F:DNA (cytosine-5-)-methyltransferase activity"/>
    <property type="evidence" value="ECO:0007669"/>
    <property type="project" value="UniProtKB-EC"/>
</dbReference>
<dbReference type="Gene3D" id="3.40.50.150">
    <property type="entry name" value="Vaccinia Virus protein VP39"/>
    <property type="match status" value="1"/>
</dbReference>
<dbReference type="PANTHER" id="PTHR46098">
    <property type="entry name" value="TRNA (CYTOSINE(38)-C(5))-METHYLTRANSFERASE"/>
    <property type="match status" value="1"/>
</dbReference>
<proteinExistence type="predicted"/>
<dbReference type="InterPro" id="IPR029063">
    <property type="entry name" value="SAM-dependent_MTases_sf"/>
</dbReference>
<dbReference type="EMBL" id="CAADIB010000012">
    <property type="protein sequence ID" value="VFR34483.1"/>
    <property type="molecule type" value="Genomic_DNA"/>
</dbReference>
<evidence type="ECO:0000313" key="5">
    <source>
        <dbReference type="EMBL" id="VFR34483.1"/>
    </source>
</evidence>
<name>A0A484PWE6_9ZZZZ</name>
<organism evidence="4">
    <name type="scientific">plant metagenome</name>
    <dbReference type="NCBI Taxonomy" id="1297885"/>
    <lineage>
        <taxon>unclassified sequences</taxon>
        <taxon>metagenomes</taxon>
        <taxon>organismal metagenomes</taxon>
    </lineage>
</organism>
<evidence type="ECO:0000256" key="1">
    <source>
        <dbReference type="ARBA" id="ARBA00022603"/>
    </source>
</evidence>
<dbReference type="AlphaFoldDB" id="A0A484PWE6"/>
<keyword evidence="2 4" id="KW-0808">Transferase</keyword>
<evidence type="ECO:0000256" key="2">
    <source>
        <dbReference type="ARBA" id="ARBA00022679"/>
    </source>
</evidence>
<dbReference type="InterPro" id="IPR050750">
    <property type="entry name" value="C5-MTase"/>
</dbReference>
<keyword evidence="1 4" id="KW-0489">Methyltransferase</keyword>
<dbReference type="EC" id="2.1.1.37" evidence="4"/>
<accession>A0A484PWE6</accession>
<dbReference type="InterPro" id="IPR018117">
    <property type="entry name" value="C5_DNA_meth_AS"/>
</dbReference>
<dbReference type="Gene3D" id="3.90.120.10">
    <property type="entry name" value="DNA Methylase, subunit A, domain 2"/>
    <property type="match status" value="1"/>
</dbReference>
<sequence length="592" mass="62611">MNHPNLQYGSVCSGIEAVSLAWQPLGWHPAWFSEIEPFPNAVLAHHYPGVPNLGDMTGIADQVLAGTATAPDILVGGTPCQAFSVAGARKGLADPRGALTLKYTELANAIDETRQQLHQPPSVIVWENVPGVLSDKSNAFGCLLGALAGESRELQPPGAKWTHAGCVSGPRRRVAWRVLDAQYFGVAQRRKRVFLVASGRDGFDPAEVLFEPDRLHGDTAEGEQAWQITAGSPGSSSHRSGDFSGSLAGAYQRVSITVCFGGGNRQGPIDTAACLTARGHKCDFEVETFAAQSVTGQRTHALNTANGGKGSSEDGTGRGVPIVTHKAPLPGMPVAFFQNSRNEVRLEGGDGQIAGTLSIGGGKPGQGFPAIAYVPARDTIQRNHCEQDAPILGFTAKDYGADALENLAPTLRAGGNAGSHPNAGVMPAIAFKTLLATFNYEISGTLISHYGKRQENPDTLLGPDLVARSVAVRGRGGGAMAELGGVVADALRASGGGSDKAHVLLPSLEAYFHGELITPDESGWAQWACWRVRRLMPLECERLQGMPDNYTRVPYRGKPAADAPRYKAIGNSMAVPCVAWLGQRLQQALQPR</sequence>
<evidence type="ECO:0000256" key="3">
    <source>
        <dbReference type="ARBA" id="ARBA00022691"/>
    </source>
</evidence>